<dbReference type="KEGG" id="caua:113066237"/>
<evidence type="ECO:0000256" key="7">
    <source>
        <dbReference type="ARBA" id="ARBA00023224"/>
    </source>
</evidence>
<evidence type="ECO:0000256" key="5">
    <source>
        <dbReference type="ARBA" id="ARBA00023136"/>
    </source>
</evidence>
<dbReference type="OrthoDB" id="9947118at2759"/>
<dbReference type="SUPFAM" id="SSF81321">
    <property type="entry name" value="Family A G protein-coupled receptor-like"/>
    <property type="match status" value="1"/>
</dbReference>
<evidence type="ECO:0000256" key="1">
    <source>
        <dbReference type="ARBA" id="ARBA00004141"/>
    </source>
</evidence>
<feature type="transmembrane region" description="Helical" evidence="8">
    <location>
        <begin position="75"/>
        <end position="97"/>
    </location>
</feature>
<feature type="transmembrane region" description="Helical" evidence="8">
    <location>
        <begin position="196"/>
        <end position="223"/>
    </location>
</feature>
<feature type="transmembrane region" description="Helical" evidence="8">
    <location>
        <begin position="117"/>
        <end position="138"/>
    </location>
</feature>
<keyword evidence="10" id="KW-1185">Reference proteome</keyword>
<dbReference type="Pfam" id="PF00001">
    <property type="entry name" value="7tm_1"/>
    <property type="match status" value="1"/>
</dbReference>
<evidence type="ECO:0000256" key="6">
    <source>
        <dbReference type="ARBA" id="ARBA00023170"/>
    </source>
</evidence>
<dbReference type="AlphaFoldDB" id="A0A6P6MBE8"/>
<protein>
    <submittedName>
        <fullName evidence="11">Probable G-protein coupled receptor 141</fullName>
    </submittedName>
</protein>
<feature type="transmembrane region" description="Helical" evidence="8">
    <location>
        <begin position="42"/>
        <end position="63"/>
    </location>
</feature>
<reference evidence="11" key="1">
    <citation type="submission" date="2025-08" db="UniProtKB">
        <authorList>
            <consortium name="RefSeq"/>
        </authorList>
    </citation>
    <scope>IDENTIFICATION</scope>
    <source>
        <strain evidence="11">Wakin</strain>
        <tissue evidence="11">Muscle</tissue>
    </source>
</reference>
<evidence type="ECO:0000256" key="2">
    <source>
        <dbReference type="ARBA" id="ARBA00022692"/>
    </source>
</evidence>
<keyword evidence="3 8" id="KW-1133">Transmembrane helix</keyword>
<name>A0A6P6MBE8_CARAU</name>
<dbReference type="PROSITE" id="PS50262">
    <property type="entry name" value="G_PROTEIN_RECEP_F1_2"/>
    <property type="match status" value="1"/>
</dbReference>
<dbReference type="PANTHER" id="PTHR24237">
    <property type="entry name" value="G-PROTEIN COUPLED RECEPTOR"/>
    <property type="match status" value="1"/>
</dbReference>
<feature type="transmembrane region" description="Helical" evidence="8">
    <location>
        <begin position="150"/>
        <end position="176"/>
    </location>
</feature>
<evidence type="ECO:0000259" key="9">
    <source>
        <dbReference type="PROSITE" id="PS50262"/>
    </source>
</evidence>
<dbReference type="GO" id="GO:0016020">
    <property type="term" value="C:membrane"/>
    <property type="evidence" value="ECO:0007669"/>
    <property type="project" value="UniProtKB-SubCell"/>
</dbReference>
<dbReference type="InterPro" id="IPR047160">
    <property type="entry name" value="GP183-like"/>
</dbReference>
<feature type="transmembrane region" description="Helical" evidence="8">
    <location>
        <begin position="244"/>
        <end position="263"/>
    </location>
</feature>
<proteinExistence type="predicted"/>
<keyword evidence="7" id="KW-0807">Transducer</keyword>
<dbReference type="PRINTS" id="PR01157">
    <property type="entry name" value="P2YPURNOCPTR"/>
</dbReference>
<evidence type="ECO:0000256" key="3">
    <source>
        <dbReference type="ARBA" id="ARBA00022989"/>
    </source>
</evidence>
<dbReference type="RefSeq" id="XP_026093838.1">
    <property type="nucleotide sequence ID" value="XM_026238053.1"/>
</dbReference>
<keyword evidence="6 11" id="KW-0675">Receptor</keyword>
<keyword evidence="2 8" id="KW-0812">Transmembrane</keyword>
<evidence type="ECO:0000256" key="8">
    <source>
        <dbReference type="SAM" id="Phobius"/>
    </source>
</evidence>
<evidence type="ECO:0000313" key="11">
    <source>
        <dbReference type="RefSeq" id="XP_026093838.1"/>
    </source>
</evidence>
<gene>
    <name evidence="11" type="primary">LOC113066237</name>
</gene>
<dbReference type="GO" id="GO:0008142">
    <property type="term" value="F:oxysterol binding"/>
    <property type="evidence" value="ECO:0007669"/>
    <property type="project" value="InterPro"/>
</dbReference>
<keyword evidence="4" id="KW-0297">G-protein coupled receptor</keyword>
<comment type="subcellular location">
    <subcellularLocation>
        <location evidence="1">Membrane</location>
        <topology evidence="1">Multi-pass membrane protein</topology>
    </subcellularLocation>
</comment>
<dbReference type="GeneID" id="113066237"/>
<dbReference type="Gene3D" id="1.20.1070.10">
    <property type="entry name" value="Rhodopsin 7-helix transmembrane proteins"/>
    <property type="match status" value="1"/>
</dbReference>
<evidence type="ECO:0000313" key="10">
    <source>
        <dbReference type="Proteomes" id="UP000515129"/>
    </source>
</evidence>
<dbReference type="GO" id="GO:0004930">
    <property type="term" value="F:G protein-coupled receptor activity"/>
    <property type="evidence" value="ECO:0007669"/>
    <property type="project" value="UniProtKB-KW"/>
</dbReference>
<dbReference type="PANTHER" id="PTHR24237:SF35">
    <property type="entry name" value="G-PROTEIN COUPLED RECEPTOR 141-RELATED"/>
    <property type="match status" value="1"/>
</dbReference>
<dbReference type="InterPro" id="IPR000276">
    <property type="entry name" value="GPCR_Rhodpsn"/>
</dbReference>
<evidence type="ECO:0000256" key="4">
    <source>
        <dbReference type="ARBA" id="ARBA00023040"/>
    </source>
</evidence>
<accession>A0A6P6MBE8</accession>
<dbReference type="InterPro" id="IPR017452">
    <property type="entry name" value="GPCR_Rhodpsn_7TM"/>
</dbReference>
<dbReference type="Proteomes" id="UP000515129">
    <property type="component" value="Chromosome 49"/>
</dbReference>
<keyword evidence="5 8" id="KW-0472">Membrane</keyword>
<sequence length="306" mass="35202">MYVFLLGTMTMNTTVDNITSPAITTNSSPPAHITKPFRDALITIYTVVLLVGITGLSVMISLLKTNIRSLTTIAFLNLMVAHFLFLLTVPFRIYYYASESWHLGPEFCKLVSAMVHLHIYMVFTIYSILLTVRFLHFYKKTQRTEFYRRLHGLGASALVWTILFIIILPLVLIQYGNDDIPHNQCFTFGDALQTPFVYVLNMILSILLITVSCFQACIQTIILRQMILKYGPASRSQQEFWVQIKNLSFVLIMLTCLVPYHLFRLQYLNKTNDLHQINEVFLAITGLTCFDMLTFTGKSIYKVCWT</sequence>
<feature type="domain" description="G-protein coupled receptors family 1 profile" evidence="9">
    <location>
        <begin position="53"/>
        <end position="265"/>
    </location>
</feature>
<organism evidence="10 11">
    <name type="scientific">Carassius auratus</name>
    <name type="common">Goldfish</name>
    <dbReference type="NCBI Taxonomy" id="7957"/>
    <lineage>
        <taxon>Eukaryota</taxon>
        <taxon>Metazoa</taxon>
        <taxon>Chordata</taxon>
        <taxon>Craniata</taxon>
        <taxon>Vertebrata</taxon>
        <taxon>Euteleostomi</taxon>
        <taxon>Actinopterygii</taxon>
        <taxon>Neopterygii</taxon>
        <taxon>Teleostei</taxon>
        <taxon>Ostariophysi</taxon>
        <taxon>Cypriniformes</taxon>
        <taxon>Cyprinidae</taxon>
        <taxon>Cyprininae</taxon>
        <taxon>Carassius</taxon>
    </lineage>
</organism>